<sequence length="579" mass="64959">MPSIGVNLRVTGYCNQGGRKYMEDMFSVAYQQTPDMKDLEYAFFGIFDGHGGSEAAAYAKDHLLDTIIKDDAFWSKNDDDVLRAIRNGYVNTHIEMWKNLENWPRTPSGLPNTSGTTASIAFIMRGKIYTGHVGDSCIVLGYQDEENGEWKAKPLTRDHKPESFEEKIRIEECGGKVINKSGVPRVVWNRPRIGHKGPVRRSTTIDEIPFLAVARALGDFWSFNSEHNKFVVSPEPDVEVFNVDPSKHRCLIFGTDGLWNVLSADVAISNVYATEKHNIEMKSLEKVDWLNPSKNLVDKAILQWNKVRLRADNTTVITLMLDPPGPPAPQVLLKHKMQTGNMKCEDKNSCKCVDGDPQVQRFGRGTSGGYAIFTRYPTDHHLRAASSAHASTSKPYPNTPIETPPIKTNKVLRTSAKINNNNNNNNNSSSKKDGQPAGKRCTRTSSGRIVKKQKLNEKSTTNDETSKFGNSDSENEQLPREPWLLSPTKSIKPEETKVGVVLRSSGKIQKVWKCNDTKEDSTPTKITTISKIKTPLTEPMTRILRSHKKKDSRRFKKVASRASWSAGMVTRSHRRSVKC</sequence>
<evidence type="ECO:0000256" key="3">
    <source>
        <dbReference type="ARBA" id="ARBA00022912"/>
    </source>
</evidence>
<feature type="compositionally biased region" description="Low complexity" evidence="5">
    <location>
        <begin position="419"/>
        <end position="429"/>
    </location>
</feature>
<evidence type="ECO:0000256" key="5">
    <source>
        <dbReference type="SAM" id="MobiDB-lite"/>
    </source>
</evidence>
<comment type="similarity">
    <text evidence="4">Belongs to the PP2C family.</text>
</comment>
<dbReference type="InterPro" id="IPR001932">
    <property type="entry name" value="PPM-type_phosphatase-like_dom"/>
</dbReference>
<dbReference type="PANTHER" id="PTHR47992">
    <property type="entry name" value="PROTEIN PHOSPHATASE"/>
    <property type="match status" value="1"/>
</dbReference>
<reference evidence="7" key="1">
    <citation type="submission" date="2018-04" db="EMBL/GenBank/DDBJ databases">
        <title>Transcriptome of Schizaphis graminum biotype I.</title>
        <authorList>
            <person name="Scully E.D."/>
            <person name="Geib S.M."/>
            <person name="Palmer N.A."/>
            <person name="Koch K."/>
            <person name="Bradshaw J."/>
            <person name="Heng-Moss T."/>
            <person name="Sarath G."/>
        </authorList>
    </citation>
    <scope>NUCLEOTIDE SEQUENCE</scope>
</reference>
<dbReference type="GO" id="GO:0004722">
    <property type="term" value="F:protein serine/threonine phosphatase activity"/>
    <property type="evidence" value="ECO:0007669"/>
    <property type="project" value="InterPro"/>
</dbReference>
<dbReference type="InterPro" id="IPR036457">
    <property type="entry name" value="PPM-type-like_dom_sf"/>
</dbReference>
<feature type="compositionally biased region" description="Low complexity" evidence="5">
    <location>
        <begin position="384"/>
        <end position="393"/>
    </location>
</feature>
<evidence type="ECO:0000259" key="6">
    <source>
        <dbReference type="PROSITE" id="PS51746"/>
    </source>
</evidence>
<dbReference type="PROSITE" id="PS51746">
    <property type="entry name" value="PPM_2"/>
    <property type="match status" value="1"/>
</dbReference>
<feature type="region of interest" description="Disordered" evidence="5">
    <location>
        <begin position="546"/>
        <end position="579"/>
    </location>
</feature>
<name>A0A2S2NHE2_SCHGA</name>
<dbReference type="InterPro" id="IPR015655">
    <property type="entry name" value="PP2C"/>
</dbReference>
<dbReference type="FunFam" id="3.60.40.10:FF:000060">
    <property type="entry name" value="Protein phosphatase 2c"/>
    <property type="match status" value="1"/>
</dbReference>
<organism evidence="7">
    <name type="scientific">Schizaphis graminum</name>
    <name type="common">Green bug aphid</name>
    <dbReference type="NCBI Taxonomy" id="13262"/>
    <lineage>
        <taxon>Eukaryota</taxon>
        <taxon>Metazoa</taxon>
        <taxon>Ecdysozoa</taxon>
        <taxon>Arthropoda</taxon>
        <taxon>Hexapoda</taxon>
        <taxon>Insecta</taxon>
        <taxon>Pterygota</taxon>
        <taxon>Neoptera</taxon>
        <taxon>Paraneoptera</taxon>
        <taxon>Hemiptera</taxon>
        <taxon>Sternorrhyncha</taxon>
        <taxon>Aphidomorpha</taxon>
        <taxon>Aphidoidea</taxon>
        <taxon>Aphididae</taxon>
        <taxon>Aphidini</taxon>
        <taxon>Schizaphis</taxon>
    </lineage>
</organism>
<keyword evidence="2 4" id="KW-0378">Hydrolase</keyword>
<evidence type="ECO:0000313" key="7">
    <source>
        <dbReference type="EMBL" id="MBY16538.1"/>
    </source>
</evidence>
<accession>A0A2S2NHE2</accession>
<keyword evidence="1" id="KW-0479">Metal-binding</keyword>
<dbReference type="PROSITE" id="PS01032">
    <property type="entry name" value="PPM_1"/>
    <property type="match status" value="1"/>
</dbReference>
<dbReference type="CDD" id="cd00143">
    <property type="entry name" value="PP2Cc"/>
    <property type="match status" value="1"/>
</dbReference>
<feature type="region of interest" description="Disordered" evidence="5">
    <location>
        <begin position="383"/>
        <end position="490"/>
    </location>
</feature>
<dbReference type="SUPFAM" id="SSF81606">
    <property type="entry name" value="PP2C-like"/>
    <property type="match status" value="1"/>
</dbReference>
<feature type="domain" description="PPM-type phosphatase" evidence="6">
    <location>
        <begin position="9"/>
        <end position="321"/>
    </location>
</feature>
<dbReference type="InterPro" id="IPR000222">
    <property type="entry name" value="PP2C_BS"/>
</dbReference>
<dbReference type="AlphaFoldDB" id="A0A2S2NHE2"/>
<evidence type="ECO:0000256" key="4">
    <source>
        <dbReference type="RuleBase" id="RU003465"/>
    </source>
</evidence>
<protein>
    <submittedName>
        <fullName evidence="7">Protein phosphatase 1D</fullName>
    </submittedName>
</protein>
<dbReference type="GO" id="GO:0046872">
    <property type="term" value="F:metal ion binding"/>
    <property type="evidence" value="ECO:0007669"/>
    <property type="project" value="UniProtKB-KW"/>
</dbReference>
<dbReference type="Pfam" id="PF00481">
    <property type="entry name" value="PP2C"/>
    <property type="match status" value="1"/>
</dbReference>
<gene>
    <name evidence="7" type="primary">Ppm1d</name>
    <name evidence="7" type="ORF">g.53725</name>
</gene>
<evidence type="ECO:0000256" key="2">
    <source>
        <dbReference type="ARBA" id="ARBA00022801"/>
    </source>
</evidence>
<evidence type="ECO:0000256" key="1">
    <source>
        <dbReference type="ARBA" id="ARBA00022723"/>
    </source>
</evidence>
<feature type="compositionally biased region" description="Basic and acidic residues" evidence="5">
    <location>
        <begin position="454"/>
        <end position="466"/>
    </location>
</feature>
<dbReference type="SMART" id="SM00332">
    <property type="entry name" value="PP2Cc"/>
    <property type="match status" value="1"/>
</dbReference>
<keyword evidence="3 4" id="KW-0904">Protein phosphatase</keyword>
<feature type="compositionally biased region" description="Basic residues" evidence="5">
    <location>
        <begin position="546"/>
        <end position="559"/>
    </location>
</feature>
<dbReference type="EMBL" id="GGMR01003919">
    <property type="protein sequence ID" value="MBY16538.1"/>
    <property type="molecule type" value="Transcribed_RNA"/>
</dbReference>
<proteinExistence type="inferred from homology"/>
<dbReference type="Gene3D" id="3.60.40.10">
    <property type="entry name" value="PPM-type phosphatase domain"/>
    <property type="match status" value="1"/>
</dbReference>